<dbReference type="InterPro" id="IPR035919">
    <property type="entry name" value="EAL_sf"/>
</dbReference>
<gene>
    <name evidence="2" type="ORF">CWB99_05395</name>
</gene>
<dbReference type="PANTHER" id="PTHR33121:SF76">
    <property type="entry name" value="SIGNALING PROTEIN"/>
    <property type="match status" value="1"/>
</dbReference>
<name>A0A5S3WQE7_9GAMM</name>
<dbReference type="Pfam" id="PF00563">
    <property type="entry name" value="EAL"/>
    <property type="match status" value="1"/>
</dbReference>
<dbReference type="EMBL" id="PNCI01000010">
    <property type="protein sequence ID" value="TMP30851.1"/>
    <property type="molecule type" value="Genomic_DNA"/>
</dbReference>
<dbReference type="OrthoDB" id="5894408at2"/>
<comment type="caution">
    <text evidence="2">The sequence shown here is derived from an EMBL/GenBank/DDBJ whole genome shotgun (WGS) entry which is preliminary data.</text>
</comment>
<organism evidence="2 3">
    <name type="scientific">Pseudoalteromonas rubra</name>
    <dbReference type="NCBI Taxonomy" id="43658"/>
    <lineage>
        <taxon>Bacteria</taxon>
        <taxon>Pseudomonadati</taxon>
        <taxon>Pseudomonadota</taxon>
        <taxon>Gammaproteobacteria</taxon>
        <taxon>Alteromonadales</taxon>
        <taxon>Pseudoalteromonadaceae</taxon>
        <taxon>Pseudoalteromonas</taxon>
    </lineage>
</organism>
<feature type="domain" description="EAL" evidence="1">
    <location>
        <begin position="9"/>
        <end position="255"/>
    </location>
</feature>
<sequence>MRAEAACALNELYPDSKEALLRVFANKNLLPYWQSIQLVQSEGIFGYEALIRGPKESQLHRADKLFGAAMAQGRQFDMEKLALVTHFSAHQQHCDCAPEEGHSNRLTVNLSPGLLFDTEVSDTLCCYPYAHLICIELTEHLPVEDWAPIKQKMAELRQLGYTFWLDDVGCGFFELALINAVKPDVAKLCITIISRLDYGAEIVEEIKQVVDTVHLYGGKVLAEGIETQQQLDIARELGVDYAQGYYFDKPKEFGT</sequence>
<reference evidence="3" key="2">
    <citation type="submission" date="2019-06" db="EMBL/GenBank/DDBJ databases">
        <title>Co-occurence of chitin degradation, pigmentation and bioactivity in marine Pseudoalteromonas.</title>
        <authorList>
            <person name="Sonnenschein E.C."/>
            <person name="Bech P.K."/>
        </authorList>
    </citation>
    <scope>NUCLEOTIDE SEQUENCE [LARGE SCALE GENOMIC DNA]</scope>
    <source>
        <strain evidence="3">S2676</strain>
    </source>
</reference>
<proteinExistence type="predicted"/>
<accession>A0A5S3WQE7</accession>
<protein>
    <submittedName>
        <fullName evidence="2">EAL domain-containing protein</fullName>
    </submittedName>
</protein>
<dbReference type="Proteomes" id="UP000310249">
    <property type="component" value="Unassembled WGS sequence"/>
</dbReference>
<dbReference type="GO" id="GO:0071111">
    <property type="term" value="F:cyclic-guanylate-specific phosphodiesterase activity"/>
    <property type="evidence" value="ECO:0007669"/>
    <property type="project" value="InterPro"/>
</dbReference>
<dbReference type="InterPro" id="IPR001633">
    <property type="entry name" value="EAL_dom"/>
</dbReference>
<dbReference type="PANTHER" id="PTHR33121">
    <property type="entry name" value="CYCLIC DI-GMP PHOSPHODIESTERASE PDEF"/>
    <property type="match status" value="1"/>
</dbReference>
<evidence type="ECO:0000313" key="3">
    <source>
        <dbReference type="Proteomes" id="UP000310249"/>
    </source>
</evidence>
<dbReference type="SUPFAM" id="SSF141868">
    <property type="entry name" value="EAL domain-like"/>
    <property type="match status" value="1"/>
</dbReference>
<evidence type="ECO:0000259" key="1">
    <source>
        <dbReference type="PROSITE" id="PS50883"/>
    </source>
</evidence>
<dbReference type="SMART" id="SM00052">
    <property type="entry name" value="EAL"/>
    <property type="match status" value="1"/>
</dbReference>
<dbReference type="InterPro" id="IPR050706">
    <property type="entry name" value="Cyclic-di-GMP_PDE-like"/>
</dbReference>
<dbReference type="AlphaFoldDB" id="A0A5S3WQE7"/>
<evidence type="ECO:0000313" key="2">
    <source>
        <dbReference type="EMBL" id="TMP30851.1"/>
    </source>
</evidence>
<dbReference type="Gene3D" id="3.20.20.450">
    <property type="entry name" value="EAL domain"/>
    <property type="match status" value="1"/>
</dbReference>
<dbReference type="CDD" id="cd01948">
    <property type="entry name" value="EAL"/>
    <property type="match status" value="1"/>
</dbReference>
<reference evidence="2 3" key="1">
    <citation type="submission" date="2018-01" db="EMBL/GenBank/DDBJ databases">
        <authorList>
            <person name="Paulsen S."/>
            <person name="Gram L.K."/>
        </authorList>
    </citation>
    <scope>NUCLEOTIDE SEQUENCE [LARGE SCALE GENOMIC DNA]</scope>
    <source>
        <strain evidence="2 3">S2676</strain>
    </source>
</reference>
<dbReference type="PROSITE" id="PS50883">
    <property type="entry name" value="EAL"/>
    <property type="match status" value="1"/>
</dbReference>